<name>A0A934VLW9_9BACT</name>
<evidence type="ECO:0000259" key="1">
    <source>
        <dbReference type="Pfam" id="PF00534"/>
    </source>
</evidence>
<organism evidence="2 3">
    <name type="scientific">Roseibacillus ishigakijimensis</name>
    <dbReference type="NCBI Taxonomy" id="454146"/>
    <lineage>
        <taxon>Bacteria</taxon>
        <taxon>Pseudomonadati</taxon>
        <taxon>Verrucomicrobiota</taxon>
        <taxon>Verrucomicrobiia</taxon>
        <taxon>Verrucomicrobiales</taxon>
        <taxon>Verrucomicrobiaceae</taxon>
        <taxon>Roseibacillus</taxon>
    </lineage>
</organism>
<dbReference type="EMBL" id="JAENIO010000011">
    <property type="protein sequence ID" value="MBK1833672.1"/>
    <property type="molecule type" value="Genomic_DNA"/>
</dbReference>
<dbReference type="GO" id="GO:0016757">
    <property type="term" value="F:glycosyltransferase activity"/>
    <property type="evidence" value="ECO:0007669"/>
    <property type="project" value="InterPro"/>
</dbReference>
<reference evidence="2" key="1">
    <citation type="submission" date="2021-01" db="EMBL/GenBank/DDBJ databases">
        <title>Modified the classification status of verrucomicrobia.</title>
        <authorList>
            <person name="Feng X."/>
        </authorList>
    </citation>
    <scope>NUCLEOTIDE SEQUENCE</scope>
    <source>
        <strain evidence="2">KCTC 12986</strain>
    </source>
</reference>
<dbReference type="RefSeq" id="WP_200391106.1">
    <property type="nucleotide sequence ID" value="NZ_JAENIO010000011.1"/>
</dbReference>
<accession>A0A934VLW9</accession>
<dbReference type="Gene3D" id="3.40.50.2000">
    <property type="entry name" value="Glycogen Phosphorylase B"/>
    <property type="match status" value="1"/>
</dbReference>
<dbReference type="AlphaFoldDB" id="A0A934VLW9"/>
<dbReference type="SUPFAM" id="SSF53756">
    <property type="entry name" value="UDP-Glycosyltransferase/glycogen phosphorylase"/>
    <property type="match status" value="1"/>
</dbReference>
<feature type="domain" description="Glycosyl transferase family 1" evidence="1">
    <location>
        <begin position="214"/>
        <end position="365"/>
    </location>
</feature>
<proteinExistence type="predicted"/>
<evidence type="ECO:0000313" key="3">
    <source>
        <dbReference type="Proteomes" id="UP000604083"/>
    </source>
</evidence>
<comment type="caution">
    <text evidence="2">The sequence shown here is derived from an EMBL/GenBank/DDBJ whole genome shotgun (WGS) entry which is preliminary data.</text>
</comment>
<protein>
    <submittedName>
        <fullName evidence="2">Glycosyltransferase family 4 protein</fullName>
    </submittedName>
</protein>
<keyword evidence="3" id="KW-1185">Reference proteome</keyword>
<dbReference type="InterPro" id="IPR001296">
    <property type="entry name" value="Glyco_trans_1"/>
</dbReference>
<gene>
    <name evidence="2" type="ORF">JIN78_06315</name>
</gene>
<sequence length="405" mass="45633">MKILYVSGIWAGIRPLLFEGQEKESGMPAFVFPLKEIVARGHEVTLLFLAKRAQPELRIGPEWLRRCRLEIAVTNQSRSFLRKKAVGTRVREELTAEDYDFLYLQGEKGSHLWKLGEEFGLPVGQRVYGVDNAARSLPGTPRLWARIKKPQLHASFTGRKAFVIVTRDGSRGDRLQEHLAPRPAYRFFHRLNGVERPPEPPATDESTLPRLLADRPYLFCPARFATMKAKERTLQFLARMHALGHRELRLVVAGQHSKAEEYTLFQKEKERLELSEQVVELGTLSREEVTARACGSLAVLSFYRFSNLSNVSLEALSLGALLVTLDDGSLEGVCGPEEALIAPSVEEAAEAFHRLLSAPDAASRYRDLRQGAARKALATLQTWQERAAWEADLIEESAVPRPERD</sequence>
<dbReference type="Proteomes" id="UP000604083">
    <property type="component" value="Unassembled WGS sequence"/>
</dbReference>
<evidence type="ECO:0000313" key="2">
    <source>
        <dbReference type="EMBL" id="MBK1833672.1"/>
    </source>
</evidence>
<dbReference type="Pfam" id="PF00534">
    <property type="entry name" value="Glycos_transf_1"/>
    <property type="match status" value="1"/>
</dbReference>